<feature type="chain" id="PRO_5040964878" evidence="4">
    <location>
        <begin position="21"/>
        <end position="364"/>
    </location>
</feature>
<dbReference type="GeneID" id="81388904"/>
<sequence>MVSLPWAIFLGCALARYATGHSISAPYRIDVHSHAIPDIWKQAMISAGFPVKNGTLYNDGAPVPDWSLDSHIDSMDTLGVNYSTLSITAPGISFVKDARKAKSLARRINLLLHEYTEIHPTRLGALCLLPLPHVKEAIAEIEFCLNTLHFAGVGLFTNTDGLYLGDSKMDPVFEALNRFNASVFVHPAAPTCTSVALNHPMPMIEYPFDTVRAIENLLLTGQRSRYPDLKMIFSHGGGAIPYLATRVAGVATLDYAGGIPFPESLAQLAGYYFDVASATSTIQLAALKSFIGAQKLVTGIDYPYVPLSQAQPGVSGIQANGNFSDDEMDLIRYQNALDIFPRIANALRETGSRKIKIVRRQLIS</sequence>
<dbReference type="PANTHER" id="PTHR21240:SF28">
    <property type="entry name" value="ISO-OROTATE DECARBOXYLASE (EUROFUNG)"/>
    <property type="match status" value="1"/>
</dbReference>
<dbReference type="OrthoDB" id="2832284at2759"/>
<proteinExistence type="inferred from homology"/>
<dbReference type="Gene3D" id="3.20.20.140">
    <property type="entry name" value="Metal-dependent hydrolases"/>
    <property type="match status" value="1"/>
</dbReference>
<comment type="caution">
    <text evidence="6">The sequence shown here is derived from an EMBL/GenBank/DDBJ whole genome shotgun (WGS) entry which is preliminary data.</text>
</comment>
<keyword evidence="1 3" id="KW-0210">Decarboxylase</keyword>
<evidence type="ECO:0000313" key="6">
    <source>
        <dbReference type="EMBL" id="KAJ5221945.1"/>
    </source>
</evidence>
<dbReference type="GO" id="GO:0016787">
    <property type="term" value="F:hydrolase activity"/>
    <property type="evidence" value="ECO:0007669"/>
    <property type="project" value="InterPro"/>
</dbReference>
<dbReference type="AlphaFoldDB" id="A0A9W9THW9"/>
<name>A0A9W9THW9_PENCI</name>
<dbReference type="Pfam" id="PF04909">
    <property type="entry name" value="Amidohydro_2"/>
    <property type="match status" value="1"/>
</dbReference>
<keyword evidence="7" id="KW-1185">Reference proteome</keyword>
<keyword evidence="4" id="KW-0732">Signal</keyword>
<dbReference type="GO" id="GO:0019748">
    <property type="term" value="P:secondary metabolic process"/>
    <property type="evidence" value="ECO:0007669"/>
    <property type="project" value="TreeGrafter"/>
</dbReference>
<evidence type="ECO:0000256" key="1">
    <source>
        <dbReference type="ARBA" id="ARBA00022793"/>
    </source>
</evidence>
<dbReference type="GO" id="GO:0016831">
    <property type="term" value="F:carboxy-lyase activity"/>
    <property type="evidence" value="ECO:0007669"/>
    <property type="project" value="UniProtKB-KW"/>
</dbReference>
<reference evidence="6" key="1">
    <citation type="submission" date="2022-11" db="EMBL/GenBank/DDBJ databases">
        <authorList>
            <person name="Petersen C."/>
        </authorList>
    </citation>
    <scope>NUCLEOTIDE SEQUENCE</scope>
    <source>
        <strain evidence="6">IBT 23319</strain>
    </source>
</reference>
<dbReference type="Proteomes" id="UP001147733">
    <property type="component" value="Unassembled WGS sequence"/>
</dbReference>
<dbReference type="RefSeq" id="XP_056496868.1">
    <property type="nucleotide sequence ID" value="XM_056649737.1"/>
</dbReference>
<dbReference type="InterPro" id="IPR006680">
    <property type="entry name" value="Amidohydro-rel"/>
</dbReference>
<evidence type="ECO:0000256" key="2">
    <source>
        <dbReference type="ARBA" id="ARBA00023239"/>
    </source>
</evidence>
<accession>A0A9W9THW9</accession>
<feature type="domain" description="Amidohydrolase-related" evidence="5">
    <location>
        <begin position="29"/>
        <end position="341"/>
    </location>
</feature>
<dbReference type="PANTHER" id="PTHR21240">
    <property type="entry name" value="2-AMINO-3-CARBOXYLMUCONATE-6-SEMIALDEHYDE DECARBOXYLASE"/>
    <property type="match status" value="1"/>
</dbReference>
<dbReference type="EMBL" id="JAPQKT010000009">
    <property type="protein sequence ID" value="KAJ5221945.1"/>
    <property type="molecule type" value="Genomic_DNA"/>
</dbReference>
<evidence type="ECO:0000256" key="4">
    <source>
        <dbReference type="SAM" id="SignalP"/>
    </source>
</evidence>
<gene>
    <name evidence="6" type="ORF">N7469_010832</name>
</gene>
<dbReference type="InterPro" id="IPR032466">
    <property type="entry name" value="Metal_Hydrolase"/>
</dbReference>
<feature type="signal peptide" evidence="4">
    <location>
        <begin position="1"/>
        <end position="20"/>
    </location>
</feature>
<dbReference type="InterPro" id="IPR032465">
    <property type="entry name" value="ACMSD"/>
</dbReference>
<reference evidence="6" key="2">
    <citation type="journal article" date="2023" name="IMA Fungus">
        <title>Comparative genomic study of the Penicillium genus elucidates a diverse pangenome and 15 lateral gene transfer events.</title>
        <authorList>
            <person name="Petersen C."/>
            <person name="Sorensen T."/>
            <person name="Nielsen M.R."/>
            <person name="Sondergaard T.E."/>
            <person name="Sorensen J.L."/>
            <person name="Fitzpatrick D.A."/>
            <person name="Frisvad J.C."/>
            <person name="Nielsen K.L."/>
        </authorList>
    </citation>
    <scope>NUCLEOTIDE SEQUENCE</scope>
    <source>
        <strain evidence="6">IBT 23319</strain>
    </source>
</reference>
<keyword evidence="2 3" id="KW-0456">Lyase</keyword>
<evidence type="ECO:0000259" key="5">
    <source>
        <dbReference type="Pfam" id="PF04909"/>
    </source>
</evidence>
<protein>
    <submittedName>
        <fullName evidence="6">Amidohydrolase 2</fullName>
    </submittedName>
</protein>
<organism evidence="6 7">
    <name type="scientific">Penicillium citrinum</name>
    <dbReference type="NCBI Taxonomy" id="5077"/>
    <lineage>
        <taxon>Eukaryota</taxon>
        <taxon>Fungi</taxon>
        <taxon>Dikarya</taxon>
        <taxon>Ascomycota</taxon>
        <taxon>Pezizomycotina</taxon>
        <taxon>Eurotiomycetes</taxon>
        <taxon>Eurotiomycetidae</taxon>
        <taxon>Eurotiales</taxon>
        <taxon>Aspergillaceae</taxon>
        <taxon>Penicillium</taxon>
    </lineage>
</organism>
<evidence type="ECO:0000256" key="3">
    <source>
        <dbReference type="RuleBase" id="RU366045"/>
    </source>
</evidence>
<dbReference type="GO" id="GO:0005737">
    <property type="term" value="C:cytoplasm"/>
    <property type="evidence" value="ECO:0007669"/>
    <property type="project" value="TreeGrafter"/>
</dbReference>
<comment type="similarity">
    <text evidence="3">Belongs to the metallo-dependent hydrolases superfamily.</text>
</comment>
<dbReference type="SUPFAM" id="SSF51556">
    <property type="entry name" value="Metallo-dependent hydrolases"/>
    <property type="match status" value="1"/>
</dbReference>
<evidence type="ECO:0000313" key="7">
    <source>
        <dbReference type="Proteomes" id="UP001147733"/>
    </source>
</evidence>